<organism evidence="2 3">
    <name type="scientific">Streptomyces ureilyticus</name>
    <dbReference type="NCBI Taxonomy" id="1775131"/>
    <lineage>
        <taxon>Bacteria</taxon>
        <taxon>Bacillati</taxon>
        <taxon>Actinomycetota</taxon>
        <taxon>Actinomycetes</taxon>
        <taxon>Kitasatosporales</taxon>
        <taxon>Streptomycetaceae</taxon>
        <taxon>Streptomyces</taxon>
    </lineage>
</organism>
<protein>
    <recommendedName>
        <fullName evidence="4">Secreted protein</fullName>
    </recommendedName>
</protein>
<evidence type="ECO:0000313" key="3">
    <source>
        <dbReference type="Proteomes" id="UP001518140"/>
    </source>
</evidence>
<keyword evidence="3" id="KW-1185">Reference proteome</keyword>
<comment type="caution">
    <text evidence="2">The sequence shown here is derived from an EMBL/GenBank/DDBJ whole genome shotgun (WGS) entry which is preliminary data.</text>
</comment>
<gene>
    <name evidence="2" type="ORF">G6048_02920</name>
</gene>
<keyword evidence="1" id="KW-0732">Signal</keyword>
<dbReference type="Proteomes" id="UP001518140">
    <property type="component" value="Unassembled WGS sequence"/>
</dbReference>
<evidence type="ECO:0000256" key="1">
    <source>
        <dbReference type="SAM" id="SignalP"/>
    </source>
</evidence>
<name>A0ABX0DH09_9ACTN</name>
<dbReference type="EMBL" id="JAAKZX010000005">
    <property type="protein sequence ID" value="NGO41158.1"/>
    <property type="molecule type" value="Genomic_DNA"/>
</dbReference>
<sequence>MRKRIATALGAAAAAIMLATATATASADTGRPDTGVKFYDGSGKFTRPCGTTYQVGLKTTKVGAVKRRDGRCAGHVWLRVHGNAWGEWRHSDTEITLNSPSGTFDRAQIKGCGEDYCTTYDVYV</sequence>
<reference evidence="2 3" key="1">
    <citation type="submission" date="2020-02" db="EMBL/GenBank/DDBJ databases">
        <title>Whole-genome analyses of novel actinobacteria.</title>
        <authorList>
            <person name="Sahin N."/>
            <person name="Tokatli A."/>
        </authorList>
    </citation>
    <scope>NUCLEOTIDE SEQUENCE [LARGE SCALE GENOMIC DNA]</scope>
    <source>
        <strain evidence="2 3">YC419</strain>
    </source>
</reference>
<accession>A0ABX0DH09</accession>
<evidence type="ECO:0000313" key="2">
    <source>
        <dbReference type="EMBL" id="NGO41158.1"/>
    </source>
</evidence>
<feature type="chain" id="PRO_5046403184" description="Secreted protein" evidence="1">
    <location>
        <begin position="28"/>
        <end position="124"/>
    </location>
</feature>
<feature type="signal peptide" evidence="1">
    <location>
        <begin position="1"/>
        <end position="27"/>
    </location>
</feature>
<evidence type="ECO:0008006" key="4">
    <source>
        <dbReference type="Google" id="ProtNLM"/>
    </source>
</evidence>
<proteinExistence type="predicted"/>
<dbReference type="RefSeq" id="WP_165337807.1">
    <property type="nucleotide sequence ID" value="NZ_JAAKZX010000005.1"/>
</dbReference>